<feature type="domain" description="PDZ" evidence="2">
    <location>
        <begin position="45"/>
        <end position="128"/>
    </location>
</feature>
<feature type="compositionally biased region" description="Polar residues" evidence="1">
    <location>
        <begin position="198"/>
        <end position="211"/>
    </location>
</feature>
<evidence type="ECO:0000313" key="3">
    <source>
        <dbReference type="EMBL" id="CAD8878434.1"/>
    </source>
</evidence>
<dbReference type="AlphaFoldDB" id="A0A7S1B9F6"/>
<sequence length="226" mass="25046">MLILKVQKKAHMTLSFFAAVQATARVFHTKIGVDFDERNVDVEDVIHVHVSIPLPLGILFRENAGGCSVVRLLEGENASLVQGKERVQVGDQLIAINGKDCLGCTFNDLKKLVSQLPSKRKVKLFLIRYDGPVFPNFGIDFSKSSSDGFEVDFDSNSSLSKGDRFRTYTIRTANTMNEEGRKENAGDNLLPILKNDENPTSTPPSNDSASLYTHFPRRAEIPTEAC</sequence>
<proteinExistence type="predicted"/>
<evidence type="ECO:0000256" key="1">
    <source>
        <dbReference type="SAM" id="MobiDB-lite"/>
    </source>
</evidence>
<dbReference type="InterPro" id="IPR036034">
    <property type="entry name" value="PDZ_sf"/>
</dbReference>
<dbReference type="SMART" id="SM00228">
    <property type="entry name" value="PDZ"/>
    <property type="match status" value="1"/>
</dbReference>
<evidence type="ECO:0000259" key="2">
    <source>
        <dbReference type="PROSITE" id="PS50106"/>
    </source>
</evidence>
<dbReference type="EMBL" id="HBFR01007770">
    <property type="protein sequence ID" value="CAD8878434.1"/>
    <property type="molecule type" value="Transcribed_RNA"/>
</dbReference>
<organism evidence="3">
    <name type="scientific">Corethron hystrix</name>
    <dbReference type="NCBI Taxonomy" id="216773"/>
    <lineage>
        <taxon>Eukaryota</taxon>
        <taxon>Sar</taxon>
        <taxon>Stramenopiles</taxon>
        <taxon>Ochrophyta</taxon>
        <taxon>Bacillariophyta</taxon>
        <taxon>Coscinodiscophyceae</taxon>
        <taxon>Corethrophycidae</taxon>
        <taxon>Corethrales</taxon>
        <taxon>Corethraceae</taxon>
        <taxon>Corethron</taxon>
    </lineage>
</organism>
<name>A0A7S1B9F6_9STRA</name>
<gene>
    <name evidence="3" type="ORF">CHYS00102_LOCUS5618</name>
</gene>
<dbReference type="PROSITE" id="PS50106">
    <property type="entry name" value="PDZ"/>
    <property type="match status" value="1"/>
</dbReference>
<dbReference type="Gene3D" id="2.30.42.10">
    <property type="match status" value="1"/>
</dbReference>
<feature type="region of interest" description="Disordered" evidence="1">
    <location>
        <begin position="175"/>
        <end position="214"/>
    </location>
</feature>
<dbReference type="SUPFAM" id="SSF50156">
    <property type="entry name" value="PDZ domain-like"/>
    <property type="match status" value="1"/>
</dbReference>
<protein>
    <recommendedName>
        <fullName evidence="2">PDZ domain-containing protein</fullName>
    </recommendedName>
</protein>
<dbReference type="InterPro" id="IPR001478">
    <property type="entry name" value="PDZ"/>
</dbReference>
<accession>A0A7S1B9F6</accession>
<reference evidence="3" key="1">
    <citation type="submission" date="2021-01" db="EMBL/GenBank/DDBJ databases">
        <authorList>
            <person name="Corre E."/>
            <person name="Pelletier E."/>
            <person name="Niang G."/>
            <person name="Scheremetjew M."/>
            <person name="Finn R."/>
            <person name="Kale V."/>
            <person name="Holt S."/>
            <person name="Cochrane G."/>
            <person name="Meng A."/>
            <person name="Brown T."/>
            <person name="Cohen L."/>
        </authorList>
    </citation>
    <scope>NUCLEOTIDE SEQUENCE</scope>
    <source>
        <strain evidence="3">308</strain>
    </source>
</reference>